<name>A0A2A5CIG9_9GAMM</name>
<dbReference type="GO" id="GO:0008777">
    <property type="term" value="F:acetylornithine deacetylase activity"/>
    <property type="evidence" value="ECO:0007669"/>
    <property type="project" value="TreeGrafter"/>
</dbReference>
<reference evidence="13" key="1">
    <citation type="submission" date="2017-08" db="EMBL/GenBank/DDBJ databases">
        <title>A dynamic microbial community with high functional redundancy inhabits the cold, oxic subseafloor aquifer.</title>
        <authorList>
            <person name="Tully B.J."/>
            <person name="Wheat C.G."/>
            <person name="Glazer B.T."/>
            <person name="Huber J.A."/>
        </authorList>
    </citation>
    <scope>NUCLEOTIDE SEQUENCE [LARGE SCALE GENOMIC DNA]</scope>
</reference>
<evidence type="ECO:0000256" key="6">
    <source>
        <dbReference type="ARBA" id="ARBA00022605"/>
    </source>
</evidence>
<evidence type="ECO:0000256" key="1">
    <source>
        <dbReference type="ARBA" id="ARBA00001947"/>
    </source>
</evidence>
<evidence type="ECO:0000256" key="9">
    <source>
        <dbReference type="ARBA" id="ARBA00022833"/>
    </source>
</evidence>
<dbReference type="InterPro" id="IPR010169">
    <property type="entry name" value="AcOrn-deacetyl"/>
</dbReference>
<dbReference type="PROSITE" id="PS00759">
    <property type="entry name" value="ARGE_DAPE_CPG2_2"/>
    <property type="match status" value="1"/>
</dbReference>
<dbReference type="GO" id="GO:0046872">
    <property type="term" value="F:metal ion binding"/>
    <property type="evidence" value="ECO:0007669"/>
    <property type="project" value="UniProtKB-KW"/>
</dbReference>
<keyword evidence="9" id="KW-0862">Zinc</keyword>
<comment type="cofactor">
    <cofactor evidence="1">
        <name>Zn(2+)</name>
        <dbReference type="ChEBI" id="CHEBI:29105"/>
    </cofactor>
</comment>
<proteinExistence type="inferred from homology"/>
<evidence type="ECO:0000256" key="10">
    <source>
        <dbReference type="ARBA" id="ARBA00023285"/>
    </source>
</evidence>
<dbReference type="GO" id="GO:0006526">
    <property type="term" value="P:L-arginine biosynthetic process"/>
    <property type="evidence" value="ECO:0007669"/>
    <property type="project" value="UniProtKB-KW"/>
</dbReference>
<evidence type="ECO:0000256" key="3">
    <source>
        <dbReference type="ARBA" id="ARBA00005691"/>
    </source>
</evidence>
<dbReference type="CDD" id="cd03894">
    <property type="entry name" value="M20_ArgE"/>
    <property type="match status" value="1"/>
</dbReference>
<dbReference type="InterPro" id="IPR001261">
    <property type="entry name" value="ArgE/DapE_CS"/>
</dbReference>
<keyword evidence="6" id="KW-0028">Amino-acid biosynthesis</keyword>
<organism evidence="12 13">
    <name type="scientific">SAR86 cluster bacterium</name>
    <dbReference type="NCBI Taxonomy" id="2030880"/>
    <lineage>
        <taxon>Bacteria</taxon>
        <taxon>Pseudomonadati</taxon>
        <taxon>Pseudomonadota</taxon>
        <taxon>Gammaproteobacteria</taxon>
        <taxon>SAR86 cluster</taxon>
    </lineage>
</organism>
<dbReference type="PANTHER" id="PTHR43808">
    <property type="entry name" value="ACETYLORNITHINE DEACETYLASE"/>
    <property type="match status" value="1"/>
</dbReference>
<evidence type="ECO:0000259" key="11">
    <source>
        <dbReference type="Pfam" id="PF07687"/>
    </source>
</evidence>
<dbReference type="Pfam" id="PF01546">
    <property type="entry name" value="Peptidase_M20"/>
    <property type="match status" value="1"/>
</dbReference>
<protein>
    <submittedName>
        <fullName evidence="12">Acetylornithine deacetylase</fullName>
    </submittedName>
</protein>
<keyword evidence="4" id="KW-0963">Cytoplasm</keyword>
<evidence type="ECO:0000313" key="13">
    <source>
        <dbReference type="Proteomes" id="UP000228987"/>
    </source>
</evidence>
<keyword evidence="7" id="KW-0479">Metal-binding</keyword>
<dbReference type="InterPro" id="IPR050072">
    <property type="entry name" value="Peptidase_M20A"/>
</dbReference>
<dbReference type="Pfam" id="PF07687">
    <property type="entry name" value="M20_dimer"/>
    <property type="match status" value="1"/>
</dbReference>
<keyword evidence="5" id="KW-0055">Arginine biosynthesis</keyword>
<dbReference type="Gene3D" id="3.40.630.10">
    <property type="entry name" value="Zn peptidases"/>
    <property type="match status" value="1"/>
</dbReference>
<dbReference type="PANTHER" id="PTHR43808:SF1">
    <property type="entry name" value="ACETYLORNITHINE DEACETYLASE"/>
    <property type="match status" value="1"/>
</dbReference>
<comment type="subcellular location">
    <subcellularLocation>
        <location evidence="2">Cytoplasm</location>
    </subcellularLocation>
</comment>
<keyword evidence="8" id="KW-0378">Hydrolase</keyword>
<dbReference type="Gene3D" id="3.30.70.360">
    <property type="match status" value="1"/>
</dbReference>
<dbReference type="InterPro" id="IPR036264">
    <property type="entry name" value="Bact_exopeptidase_dim_dom"/>
</dbReference>
<dbReference type="GO" id="GO:0005737">
    <property type="term" value="C:cytoplasm"/>
    <property type="evidence" value="ECO:0007669"/>
    <property type="project" value="UniProtKB-SubCell"/>
</dbReference>
<evidence type="ECO:0000256" key="7">
    <source>
        <dbReference type="ARBA" id="ARBA00022723"/>
    </source>
</evidence>
<gene>
    <name evidence="12" type="ORF">COA71_01995</name>
</gene>
<dbReference type="SUPFAM" id="SSF55031">
    <property type="entry name" value="Bacterial exopeptidase dimerisation domain"/>
    <property type="match status" value="1"/>
</dbReference>
<feature type="domain" description="Peptidase M20 dimerisation" evidence="11">
    <location>
        <begin position="184"/>
        <end position="295"/>
    </location>
</feature>
<sequence length="389" mass="42354">MDTPHFQGTSGFLSLFNHLLSLSTVSSANPALDQSNLPVIHLLAEVFEQLGFSCELIPVSDSPKKANLIATYGSGPGGLVLSGHTDTVPFDEALWQLNPLKMTEKDDRLYGLGSSDMKGFFAVVYAALEPLLKQELPFKQPLIILATADEESSMNGARALAKLGKPKARYAVIGEPTGLKPINMHKSIMMETIRIQGQSGHSSNPALGKNALEAMHEVIAALLKFRQQLQAEYQNPHFDVDVPTLNLGAIHGGDNPNRICGHCKLEFDVRLLPGMANDSIREKIRDLVKPIADKYQTEINLAPLFPGIEAFENKDSELVRIAEKLTGHSAMSVAFGTEAPFLQELGMDTIVLGPGSIDLAHQPNEYMAVNQVQPAITIIQDLVKHCCLM</sequence>
<accession>A0A2A5CIG9</accession>
<dbReference type="EMBL" id="NVWI01000001">
    <property type="protein sequence ID" value="PCJ43669.1"/>
    <property type="molecule type" value="Genomic_DNA"/>
</dbReference>
<evidence type="ECO:0000256" key="8">
    <source>
        <dbReference type="ARBA" id="ARBA00022801"/>
    </source>
</evidence>
<evidence type="ECO:0000256" key="4">
    <source>
        <dbReference type="ARBA" id="ARBA00022490"/>
    </source>
</evidence>
<dbReference type="NCBIfam" id="NF003474">
    <property type="entry name" value="PRK05111.1"/>
    <property type="match status" value="1"/>
</dbReference>
<dbReference type="InterPro" id="IPR011650">
    <property type="entry name" value="Peptidase_M20_dimer"/>
</dbReference>
<comment type="caution">
    <text evidence="12">The sequence shown here is derived from an EMBL/GenBank/DDBJ whole genome shotgun (WGS) entry which is preliminary data.</text>
</comment>
<dbReference type="SUPFAM" id="SSF53187">
    <property type="entry name" value="Zn-dependent exopeptidases"/>
    <property type="match status" value="1"/>
</dbReference>
<dbReference type="InterPro" id="IPR002933">
    <property type="entry name" value="Peptidase_M20"/>
</dbReference>
<dbReference type="Proteomes" id="UP000228987">
    <property type="component" value="Unassembled WGS sequence"/>
</dbReference>
<evidence type="ECO:0000256" key="2">
    <source>
        <dbReference type="ARBA" id="ARBA00004496"/>
    </source>
</evidence>
<evidence type="ECO:0000313" key="12">
    <source>
        <dbReference type="EMBL" id="PCJ43669.1"/>
    </source>
</evidence>
<dbReference type="FunFam" id="3.30.70.360:FF:000003">
    <property type="entry name" value="Acetylornithine deacetylase"/>
    <property type="match status" value="1"/>
</dbReference>
<keyword evidence="10" id="KW-0170">Cobalt</keyword>
<dbReference type="NCBIfam" id="TIGR01892">
    <property type="entry name" value="AcOrn-deacetyl"/>
    <property type="match status" value="1"/>
</dbReference>
<evidence type="ECO:0000256" key="5">
    <source>
        <dbReference type="ARBA" id="ARBA00022571"/>
    </source>
</evidence>
<dbReference type="AlphaFoldDB" id="A0A2A5CIG9"/>
<comment type="similarity">
    <text evidence="3">Belongs to the peptidase M20A family. ArgE subfamily.</text>
</comment>